<organism evidence="2 3">
    <name type="scientific">Eleutherodactylus coqui</name>
    <name type="common">Puerto Rican coqui</name>
    <dbReference type="NCBI Taxonomy" id="57060"/>
    <lineage>
        <taxon>Eukaryota</taxon>
        <taxon>Metazoa</taxon>
        <taxon>Chordata</taxon>
        <taxon>Craniata</taxon>
        <taxon>Vertebrata</taxon>
        <taxon>Euteleostomi</taxon>
        <taxon>Amphibia</taxon>
        <taxon>Batrachia</taxon>
        <taxon>Anura</taxon>
        <taxon>Neobatrachia</taxon>
        <taxon>Hyloidea</taxon>
        <taxon>Eleutherodactylidae</taxon>
        <taxon>Eleutherodactylinae</taxon>
        <taxon>Eleutherodactylus</taxon>
        <taxon>Eleutherodactylus</taxon>
    </lineage>
</organism>
<keyword evidence="3" id="KW-1185">Reference proteome</keyword>
<evidence type="ECO:0000256" key="1">
    <source>
        <dbReference type="SAM" id="Phobius"/>
    </source>
</evidence>
<comment type="caution">
    <text evidence="2">The sequence shown here is derived from an EMBL/GenBank/DDBJ whole genome shotgun (WGS) entry which is preliminary data.</text>
</comment>
<keyword evidence="1" id="KW-0812">Transmembrane</keyword>
<accession>A0A8J6BDR9</accession>
<dbReference type="EMBL" id="WNTK01008216">
    <property type="protein sequence ID" value="KAG9463069.1"/>
    <property type="molecule type" value="Genomic_DNA"/>
</dbReference>
<gene>
    <name evidence="2" type="ORF">GDO78_022510</name>
</gene>
<reference evidence="2" key="1">
    <citation type="thesis" date="2020" institute="ProQuest LLC" country="789 East Eisenhower Parkway, Ann Arbor, MI, USA">
        <title>Comparative Genomics and Chromosome Evolution.</title>
        <authorList>
            <person name="Mudd A.B."/>
        </authorList>
    </citation>
    <scope>NUCLEOTIDE SEQUENCE</scope>
    <source>
        <strain evidence="2">HN-11 Male</strain>
        <tissue evidence="2">Kidney and liver</tissue>
    </source>
</reference>
<proteinExistence type="predicted"/>
<evidence type="ECO:0000313" key="2">
    <source>
        <dbReference type="EMBL" id="KAG9463069.1"/>
    </source>
</evidence>
<keyword evidence="1" id="KW-1133">Transmembrane helix</keyword>
<dbReference type="OrthoDB" id="9956858at2759"/>
<keyword evidence="1" id="KW-0472">Membrane</keyword>
<evidence type="ECO:0000313" key="3">
    <source>
        <dbReference type="Proteomes" id="UP000770717"/>
    </source>
</evidence>
<feature type="transmembrane region" description="Helical" evidence="1">
    <location>
        <begin position="51"/>
        <end position="77"/>
    </location>
</feature>
<name>A0A8J6BDR9_ELECQ</name>
<protein>
    <submittedName>
        <fullName evidence="2">Uncharacterized protein</fullName>
    </submittedName>
</protein>
<sequence>MMRFAHMSERILVHFSLQIISKSLRFRGCRLATLIFSSLHKFSMGLRSGDWLGHSMTLMCFFLIHSFVALAVCFGSLSCWKTKPRPIFNILVVMW</sequence>
<dbReference type="AlphaFoldDB" id="A0A8J6BDR9"/>
<dbReference type="Proteomes" id="UP000770717">
    <property type="component" value="Unassembled WGS sequence"/>
</dbReference>